<dbReference type="EMBL" id="JAPWTK010000287">
    <property type="protein sequence ID" value="KAJ8943499.1"/>
    <property type="molecule type" value="Genomic_DNA"/>
</dbReference>
<evidence type="ECO:0008006" key="3">
    <source>
        <dbReference type="Google" id="ProtNLM"/>
    </source>
</evidence>
<reference evidence="1" key="1">
    <citation type="journal article" date="2023" name="Insect Mol. Biol.">
        <title>Genome sequencing provides insights into the evolution of gene families encoding plant cell wall-degrading enzymes in longhorned beetles.</title>
        <authorList>
            <person name="Shin N.R."/>
            <person name="Okamura Y."/>
            <person name="Kirsch R."/>
            <person name="Pauchet Y."/>
        </authorList>
    </citation>
    <scope>NUCLEOTIDE SEQUENCE</scope>
    <source>
        <strain evidence="1">AMC_N1</strain>
    </source>
</reference>
<dbReference type="Gene3D" id="3.30.420.10">
    <property type="entry name" value="Ribonuclease H-like superfamily/Ribonuclease H"/>
    <property type="match status" value="1"/>
</dbReference>
<accession>A0AAV8XXT9</accession>
<dbReference type="Proteomes" id="UP001162162">
    <property type="component" value="Unassembled WGS sequence"/>
</dbReference>
<dbReference type="InterPro" id="IPR036397">
    <property type="entry name" value="RNaseH_sf"/>
</dbReference>
<name>A0AAV8XXT9_9CUCU</name>
<protein>
    <recommendedName>
        <fullName evidence="3">Transposase</fullName>
    </recommendedName>
</protein>
<evidence type="ECO:0000313" key="1">
    <source>
        <dbReference type="EMBL" id="KAJ8943499.1"/>
    </source>
</evidence>
<dbReference type="PANTHER" id="PTHR47326:SF1">
    <property type="entry name" value="HTH PSQ-TYPE DOMAIN-CONTAINING PROTEIN"/>
    <property type="match status" value="1"/>
</dbReference>
<gene>
    <name evidence="1" type="ORF">NQ318_016279</name>
</gene>
<dbReference type="GO" id="GO:0003676">
    <property type="term" value="F:nucleic acid binding"/>
    <property type="evidence" value="ECO:0007669"/>
    <property type="project" value="InterPro"/>
</dbReference>
<evidence type="ECO:0000313" key="2">
    <source>
        <dbReference type="Proteomes" id="UP001162162"/>
    </source>
</evidence>
<keyword evidence="2" id="KW-1185">Reference proteome</keyword>
<sequence length="136" mass="15568">MTKDEEYTTVISGTHTREKSRKYVPEIYQGYYSRIFGEVGEEPGPQQPMNEVDAREEPLEDAVIPAITALFPGENGGIDNRIFFQQDAAPPHFAVHVREYLNHVIRNRWIGRRGSIERPARSPGLTPFDFFLWGSC</sequence>
<comment type="caution">
    <text evidence="1">The sequence shown here is derived from an EMBL/GenBank/DDBJ whole genome shotgun (WGS) entry which is preliminary data.</text>
</comment>
<proteinExistence type="predicted"/>
<dbReference type="PANTHER" id="PTHR47326">
    <property type="entry name" value="TRANSPOSABLE ELEMENT TC3 TRANSPOSASE-LIKE PROTEIN"/>
    <property type="match status" value="1"/>
</dbReference>
<organism evidence="1 2">
    <name type="scientific">Aromia moschata</name>
    <dbReference type="NCBI Taxonomy" id="1265417"/>
    <lineage>
        <taxon>Eukaryota</taxon>
        <taxon>Metazoa</taxon>
        <taxon>Ecdysozoa</taxon>
        <taxon>Arthropoda</taxon>
        <taxon>Hexapoda</taxon>
        <taxon>Insecta</taxon>
        <taxon>Pterygota</taxon>
        <taxon>Neoptera</taxon>
        <taxon>Endopterygota</taxon>
        <taxon>Coleoptera</taxon>
        <taxon>Polyphaga</taxon>
        <taxon>Cucujiformia</taxon>
        <taxon>Chrysomeloidea</taxon>
        <taxon>Cerambycidae</taxon>
        <taxon>Cerambycinae</taxon>
        <taxon>Callichromatini</taxon>
        <taxon>Aromia</taxon>
    </lineage>
</organism>
<dbReference type="AlphaFoldDB" id="A0AAV8XXT9"/>